<evidence type="ECO:0000256" key="4">
    <source>
        <dbReference type="ARBA" id="ARBA00022475"/>
    </source>
</evidence>
<feature type="domain" description="ABC transmembrane type-2" evidence="9">
    <location>
        <begin position="112"/>
        <end position="338"/>
    </location>
</feature>
<feature type="transmembrane region" description="Helical" evidence="8">
    <location>
        <begin position="20"/>
        <end position="39"/>
    </location>
</feature>
<dbReference type="InterPro" id="IPR051449">
    <property type="entry name" value="ABC-2_transporter_component"/>
</dbReference>
<dbReference type="PROSITE" id="PS51012">
    <property type="entry name" value="ABC_TM2"/>
    <property type="match status" value="1"/>
</dbReference>
<keyword evidence="7 8" id="KW-0472">Membrane</keyword>
<keyword evidence="3" id="KW-0813">Transport</keyword>
<keyword evidence="6 8" id="KW-1133">Transmembrane helix</keyword>
<dbReference type="Proteomes" id="UP000240509">
    <property type="component" value="Unassembled WGS sequence"/>
</dbReference>
<feature type="transmembrane region" description="Helical" evidence="8">
    <location>
        <begin position="191"/>
        <end position="215"/>
    </location>
</feature>
<dbReference type="InterPro" id="IPR013525">
    <property type="entry name" value="ABC2_TM"/>
</dbReference>
<keyword evidence="11" id="KW-1185">Reference proteome</keyword>
<dbReference type="PANTHER" id="PTHR30294">
    <property type="entry name" value="MEMBRANE COMPONENT OF ABC TRANSPORTER YHHJ-RELATED"/>
    <property type="match status" value="1"/>
</dbReference>
<dbReference type="PANTHER" id="PTHR30294:SF38">
    <property type="entry name" value="TRANSPORT PERMEASE PROTEIN"/>
    <property type="match status" value="1"/>
</dbReference>
<feature type="transmembrane region" description="Helical" evidence="8">
    <location>
        <begin position="151"/>
        <end position="170"/>
    </location>
</feature>
<dbReference type="RefSeq" id="WP_107584951.1">
    <property type="nucleotide sequence ID" value="NZ_PZJJ01000013.1"/>
</dbReference>
<proteinExistence type="inferred from homology"/>
<evidence type="ECO:0000313" key="10">
    <source>
        <dbReference type="EMBL" id="PTL38819.1"/>
    </source>
</evidence>
<dbReference type="GO" id="GO:0140359">
    <property type="term" value="F:ABC-type transporter activity"/>
    <property type="evidence" value="ECO:0007669"/>
    <property type="project" value="InterPro"/>
</dbReference>
<evidence type="ECO:0000256" key="1">
    <source>
        <dbReference type="ARBA" id="ARBA00004651"/>
    </source>
</evidence>
<gene>
    <name evidence="10" type="ORF">C6Y45_09280</name>
</gene>
<dbReference type="Pfam" id="PF12698">
    <property type="entry name" value="ABC2_membrane_3"/>
    <property type="match status" value="1"/>
</dbReference>
<evidence type="ECO:0000256" key="5">
    <source>
        <dbReference type="ARBA" id="ARBA00022692"/>
    </source>
</evidence>
<evidence type="ECO:0000256" key="7">
    <source>
        <dbReference type="ARBA" id="ARBA00023136"/>
    </source>
</evidence>
<name>A0A2T4U611_9BACI</name>
<evidence type="ECO:0000256" key="2">
    <source>
        <dbReference type="ARBA" id="ARBA00007783"/>
    </source>
</evidence>
<evidence type="ECO:0000256" key="6">
    <source>
        <dbReference type="ARBA" id="ARBA00022989"/>
    </source>
</evidence>
<dbReference type="GO" id="GO:0005886">
    <property type="term" value="C:plasma membrane"/>
    <property type="evidence" value="ECO:0007669"/>
    <property type="project" value="UniProtKB-SubCell"/>
</dbReference>
<feature type="transmembrane region" description="Helical" evidence="8">
    <location>
        <begin position="313"/>
        <end position="335"/>
    </location>
</feature>
<dbReference type="AlphaFoldDB" id="A0A2T4U611"/>
<evidence type="ECO:0000256" key="8">
    <source>
        <dbReference type="SAM" id="Phobius"/>
    </source>
</evidence>
<dbReference type="OrthoDB" id="9776218at2"/>
<dbReference type="EMBL" id="PZJJ01000013">
    <property type="protein sequence ID" value="PTL38819.1"/>
    <property type="molecule type" value="Genomic_DNA"/>
</dbReference>
<dbReference type="InterPro" id="IPR047817">
    <property type="entry name" value="ABC2_TM_bact-type"/>
</dbReference>
<organism evidence="10 11">
    <name type="scientific">Alkalicoccus saliphilus</name>
    <dbReference type="NCBI Taxonomy" id="200989"/>
    <lineage>
        <taxon>Bacteria</taxon>
        <taxon>Bacillati</taxon>
        <taxon>Bacillota</taxon>
        <taxon>Bacilli</taxon>
        <taxon>Bacillales</taxon>
        <taxon>Bacillaceae</taxon>
        <taxon>Alkalicoccus</taxon>
    </lineage>
</organism>
<accession>A0A2T4U611</accession>
<sequence>MKAAAVIHRILRQFRRDKRALALMLFAPILVITLLWLVLDTEEYEPEIAIVDAPVAFTNIIEHKEADFSSMNMREAGRVLKAGEVDGVLSWEDDRLSLILEGSDSAANRSVIRLLQETLQDMNPLHQEITLEILYLHGSAELNLFDNTGPVLIGFFVFFFVFLVGGISFLRERIQGTLEKSLASPLKRWEIIAGYLGGFGLFAVLQSLIIIFYSIYVLDMFMAGSFWNVLLITLLLALAALSLGTLLSTFAGNEFQMIQFIPLVIVPQVFFSGIFNLETMHPFLRGIGRIMPLTYGAEALRGIMIRGEGPSDYWMQIAVLAGFSVLFISLNILALKKHRRL</sequence>
<evidence type="ECO:0000259" key="9">
    <source>
        <dbReference type="PROSITE" id="PS51012"/>
    </source>
</evidence>
<comment type="subcellular location">
    <subcellularLocation>
        <location evidence="1">Cell membrane</location>
        <topology evidence="1">Multi-pass membrane protein</topology>
    </subcellularLocation>
</comment>
<comment type="similarity">
    <text evidence="2">Belongs to the ABC-2 integral membrane protein family.</text>
</comment>
<protein>
    <submittedName>
        <fullName evidence="10">ABC transporter permease</fullName>
    </submittedName>
</protein>
<keyword evidence="5 8" id="KW-0812">Transmembrane</keyword>
<evidence type="ECO:0000256" key="3">
    <source>
        <dbReference type="ARBA" id="ARBA00022448"/>
    </source>
</evidence>
<reference evidence="10 11" key="1">
    <citation type="submission" date="2018-03" db="EMBL/GenBank/DDBJ databases">
        <title>Alkalicoccus saliphilus sp. nov., isolated from a mineral pool.</title>
        <authorList>
            <person name="Zhao B."/>
        </authorList>
    </citation>
    <scope>NUCLEOTIDE SEQUENCE [LARGE SCALE GENOMIC DNA]</scope>
    <source>
        <strain evidence="10 11">6AG</strain>
    </source>
</reference>
<evidence type="ECO:0000313" key="11">
    <source>
        <dbReference type="Proteomes" id="UP000240509"/>
    </source>
</evidence>
<feature type="transmembrane region" description="Helical" evidence="8">
    <location>
        <begin position="227"/>
        <end position="250"/>
    </location>
</feature>
<comment type="caution">
    <text evidence="10">The sequence shown here is derived from an EMBL/GenBank/DDBJ whole genome shotgun (WGS) entry which is preliminary data.</text>
</comment>
<keyword evidence="4" id="KW-1003">Cell membrane</keyword>
<feature type="transmembrane region" description="Helical" evidence="8">
    <location>
        <begin position="257"/>
        <end position="275"/>
    </location>
</feature>